<organism evidence="1 2">
    <name type="scientific">Acanthosepion pharaonis</name>
    <name type="common">Pharaoh cuttlefish</name>
    <name type="synonym">Sepia pharaonis</name>
    <dbReference type="NCBI Taxonomy" id="158019"/>
    <lineage>
        <taxon>Eukaryota</taxon>
        <taxon>Metazoa</taxon>
        <taxon>Spiralia</taxon>
        <taxon>Lophotrochozoa</taxon>
        <taxon>Mollusca</taxon>
        <taxon>Cephalopoda</taxon>
        <taxon>Coleoidea</taxon>
        <taxon>Decapodiformes</taxon>
        <taxon>Sepiida</taxon>
        <taxon>Sepiina</taxon>
        <taxon>Sepiidae</taxon>
        <taxon>Acanthosepion</taxon>
    </lineage>
</organism>
<dbReference type="Proteomes" id="UP000597762">
    <property type="component" value="Unassembled WGS sequence"/>
</dbReference>
<keyword evidence="2" id="KW-1185">Reference proteome</keyword>
<sequence length="347" mass="38130">METLWKFKTTEKFNVLKVATLFNQTGLRVIVGGEDGIIRIYDLFTTSGDVKPQALLETKSGPIQSLGVHDVTKFYDQDLIVADSWGMLTIFCNHQIISRQKLSDSSLNHLQICSDQSGSKSIVSSDDSGLVCGNKVSEELWKINLNNRTTIKEPSEQIIVKSLLSVDICDQFSHTSNYVLVADNSEHLHILHEGSIINVLKTPGVVVAMCKGWFMNTTAIGYQAPTNREGAPAASIQENTQVLLGTESGAIYLLHNFTISADEYARVPQIIVSLNPIHLPEYETDLVICAGYFNSLDVFHEGRKIGSFPSPDWISTVDTADIDGDGVTEIVFGCMDNTIQAVKISVT</sequence>
<dbReference type="EMBL" id="CAHIKZ030002409">
    <property type="protein sequence ID" value="CAE1286470.1"/>
    <property type="molecule type" value="Genomic_DNA"/>
</dbReference>
<reference evidence="1" key="1">
    <citation type="submission" date="2021-01" db="EMBL/GenBank/DDBJ databases">
        <authorList>
            <person name="Li R."/>
            <person name="Bekaert M."/>
        </authorList>
    </citation>
    <scope>NUCLEOTIDE SEQUENCE</scope>
    <source>
        <strain evidence="1">Farmed</strain>
    </source>
</reference>
<dbReference type="InterPro" id="IPR036322">
    <property type="entry name" value="WD40_repeat_dom_sf"/>
</dbReference>
<evidence type="ECO:0000313" key="2">
    <source>
        <dbReference type="Proteomes" id="UP000597762"/>
    </source>
</evidence>
<dbReference type="InterPro" id="IPR015943">
    <property type="entry name" value="WD40/YVTN_repeat-like_dom_sf"/>
</dbReference>
<dbReference type="Gene3D" id="2.130.10.10">
    <property type="entry name" value="YVTN repeat-like/Quinoprotein amine dehydrogenase"/>
    <property type="match status" value="1"/>
</dbReference>
<protein>
    <submittedName>
        <fullName evidence="1">Uncharacterized protein</fullName>
    </submittedName>
</protein>
<accession>A0A812D692</accession>
<dbReference type="SUPFAM" id="SSF50978">
    <property type="entry name" value="WD40 repeat-like"/>
    <property type="match status" value="1"/>
</dbReference>
<dbReference type="AlphaFoldDB" id="A0A812D692"/>
<comment type="caution">
    <text evidence="1">The sequence shown here is derived from an EMBL/GenBank/DDBJ whole genome shotgun (WGS) entry which is preliminary data.</text>
</comment>
<evidence type="ECO:0000313" key="1">
    <source>
        <dbReference type="EMBL" id="CAE1286470.1"/>
    </source>
</evidence>
<gene>
    <name evidence="1" type="ORF">SPHA_46046</name>
</gene>
<name>A0A812D692_ACAPH</name>
<dbReference type="OrthoDB" id="2123049at2759"/>
<proteinExistence type="predicted"/>